<proteinExistence type="predicted"/>
<dbReference type="InterPro" id="IPR058093">
    <property type="entry name" value="LA_2272-like"/>
</dbReference>
<evidence type="ECO:0000256" key="1">
    <source>
        <dbReference type="SAM" id="SignalP"/>
    </source>
</evidence>
<gene>
    <name evidence="2" type="ORF">LEP1GSC188_4934</name>
</gene>
<dbReference type="AlphaFoldDB" id="M3FM50"/>
<evidence type="ECO:0000313" key="3">
    <source>
        <dbReference type="Proteomes" id="UP000011770"/>
    </source>
</evidence>
<name>M3FM50_9LEPT</name>
<evidence type="ECO:0008006" key="4">
    <source>
        <dbReference type="Google" id="ProtNLM"/>
    </source>
</evidence>
<reference evidence="2 3" key="1">
    <citation type="submission" date="2013-01" db="EMBL/GenBank/DDBJ databases">
        <authorList>
            <person name="Harkins D.M."/>
            <person name="Durkin A.S."/>
            <person name="Brinkac L.M."/>
            <person name="Haft D.H."/>
            <person name="Selengut J.D."/>
            <person name="Sanka R."/>
            <person name="DePew J."/>
            <person name="Purushe J."/>
            <person name="Tulsiani S.M."/>
            <person name="Graham G.C."/>
            <person name="Burns M.-A."/>
            <person name="Dohnt M.F."/>
            <person name="Smythe L.D."/>
            <person name="McKay D.B."/>
            <person name="Craig S.B."/>
            <person name="Vinetz J.M."/>
            <person name="Sutton G.G."/>
            <person name="Nierman W.C."/>
            <person name="Fouts D.E."/>
        </authorList>
    </citation>
    <scope>NUCLEOTIDE SEQUENCE [LARGE SCALE GENOMIC DNA]</scope>
    <source>
        <strain evidence="2 3">LT2116</strain>
    </source>
</reference>
<accession>M3FM50</accession>
<protein>
    <recommendedName>
        <fullName evidence="4">PPE family protein</fullName>
    </recommendedName>
</protein>
<evidence type="ECO:0000313" key="2">
    <source>
        <dbReference type="EMBL" id="EMF81452.1"/>
    </source>
</evidence>
<sequence>MKNKINPIVYLFFLLFWIATSNCAFAVTPRITTRIPPKTETEVFRLNLLYGELKNLVGLNVGVVNIVEDQMIGGQIGIVNLSDKKTYGAQIAVVNLSENKGAGIQAGIVNYSEGESSGIQAGILNIGSKRSGFDLTIGVGNYDTRGLMIGGANFYSKGVSIGILNERASGFNLGALNIKSGGVNVGILNGGTGVHIGLINASGEEETDEPTIQFGFLNFCGKGTFPVMIGFNYCK</sequence>
<organism evidence="2 3">
    <name type="scientific">Leptospira weilii serovar Topaz str. LT2116</name>
    <dbReference type="NCBI Taxonomy" id="1088540"/>
    <lineage>
        <taxon>Bacteria</taxon>
        <taxon>Pseudomonadati</taxon>
        <taxon>Spirochaetota</taxon>
        <taxon>Spirochaetia</taxon>
        <taxon>Leptospirales</taxon>
        <taxon>Leptospiraceae</taxon>
        <taxon>Leptospira</taxon>
    </lineage>
</organism>
<feature type="chain" id="PRO_5004033544" description="PPE family protein" evidence="1">
    <location>
        <begin position="27"/>
        <end position="235"/>
    </location>
</feature>
<dbReference type="NCBIfam" id="NF047435">
    <property type="entry name" value="LA_2272_fam_lipo"/>
    <property type="match status" value="1"/>
</dbReference>
<dbReference type="EMBL" id="AHOR02000035">
    <property type="protein sequence ID" value="EMF81452.1"/>
    <property type="molecule type" value="Genomic_DNA"/>
</dbReference>
<feature type="signal peptide" evidence="1">
    <location>
        <begin position="1"/>
        <end position="26"/>
    </location>
</feature>
<dbReference type="Proteomes" id="UP000011770">
    <property type="component" value="Unassembled WGS sequence"/>
</dbReference>
<comment type="caution">
    <text evidence="2">The sequence shown here is derived from an EMBL/GenBank/DDBJ whole genome shotgun (WGS) entry which is preliminary data.</text>
</comment>
<dbReference type="NCBIfam" id="NF047436">
    <property type="entry name" value="LA_2272_repeat"/>
    <property type="match status" value="2"/>
</dbReference>
<keyword evidence="1" id="KW-0732">Signal</keyword>